<dbReference type="Proteomes" id="UP000243200">
    <property type="component" value="Chromosome 7"/>
</dbReference>
<accession>A0A1C3KQH4</accession>
<feature type="coiled-coil region" evidence="1">
    <location>
        <begin position="276"/>
        <end position="303"/>
    </location>
</feature>
<sequence>MKNCNTEAKLIYRTLSDKFFVINKPVNWTLTKRKKKKEKVGVEVDAKGRKHDEKEAEFLRKNNNSAEKLRQSSGHTNEQFVNALRNLSRAEKNAFLFTNSSLYFYNDFNFTFGDRTSNMNACDGTFVEKHYIESVLQYDMHGEIYFPYKLPIYMSGLVICCRDHIIYRKFLQMINENKIIRKYRCLVHDPFSFDKIRQVSSFQREKDIYADIVHPLGEEYSENTYEQVKKNKEKNIGNKMALSLSIASLEGQKEASDFFPFHNFFGDNAYSSKYSYNLAELKIKQLKENMNYQMEEYKNERRNRGKMCRRGEKASTRESNQSNDHFMTAFLRKSPPIKSLNHFLLAHMKRNNSKKELDSGDVRTDHWKEVTLWKNTPLHIDHHEREEKCESADTPLYNCFSPSEEKKDLKEDCICNPNLNSLRVPRDGRVNFPLSLFFNEGNFFFFDKKIMNSSVQISMIYKVQNFEDYVRKKKKVPINYERGNSYVEHLRGDIYLVDFVLLDNHKPDLIRFLFSEMNTPIINDTVFDKGSLKRDIINEMILLGAKSGSGEHVPGIHASHGNSPNIFEDKYTDDKVEKSANEGTVNEDNIYREYMEKAYEPEINAFTIPNTDSSGCANNKKKIHVHNYFVCEMDDHKNMENCSESGNLNNKKVSTNNTSLCLELYQLQFIDPLNGDRINIENSLPRSWKKEKPRNGKKKKKTEKEKEGSLVESHSDDGSCDKNNNVAEKFMKIYKKYLEQNKDLAKCEKENECINETKKKTIRRKKIKKLNFKLNKNNLLEKLIKNKAFMQAKETISTLPKGKCKDLCLINGDNKDLHKFAKNASNTNFKIVEEKSNVNNKPQKKKKKK</sequence>
<protein>
    <submittedName>
        <fullName evidence="3">Uncharacterized protein</fullName>
    </submittedName>
</protein>
<evidence type="ECO:0000313" key="3">
    <source>
        <dbReference type="EMBL" id="SBT76348.1"/>
    </source>
</evidence>
<reference evidence="3 4" key="1">
    <citation type="submission" date="2016-06" db="EMBL/GenBank/DDBJ databases">
        <authorList>
            <consortium name="Pathogen Informatics"/>
        </authorList>
    </citation>
    <scope>NUCLEOTIDE SEQUENCE [LARGE SCALE GENOMIC DNA]</scope>
    <source>
        <strain evidence="3">PowCR01</strain>
    </source>
</reference>
<dbReference type="VEuPathDB" id="PlasmoDB:PocGH01_07023000"/>
<feature type="compositionally biased region" description="Basic and acidic residues" evidence="2">
    <location>
        <begin position="702"/>
        <end position="720"/>
    </location>
</feature>
<keyword evidence="1" id="KW-0175">Coiled coil</keyword>
<evidence type="ECO:0000313" key="4">
    <source>
        <dbReference type="Proteomes" id="UP000243200"/>
    </source>
</evidence>
<name>A0A1C3KQH4_PLAOA</name>
<gene>
    <name evidence="3" type="primary">PowCR01_070017500</name>
    <name evidence="3" type="ORF">POWCR01_070017500</name>
</gene>
<organism evidence="3 4">
    <name type="scientific">Plasmodium ovale</name>
    <name type="common">malaria parasite P. ovale</name>
    <dbReference type="NCBI Taxonomy" id="36330"/>
    <lineage>
        <taxon>Eukaryota</taxon>
        <taxon>Sar</taxon>
        <taxon>Alveolata</taxon>
        <taxon>Apicomplexa</taxon>
        <taxon>Aconoidasida</taxon>
        <taxon>Haemosporida</taxon>
        <taxon>Plasmodiidae</taxon>
        <taxon>Plasmodium</taxon>
        <taxon>Plasmodium (Plasmodium)</taxon>
    </lineage>
</organism>
<evidence type="ECO:0000256" key="2">
    <source>
        <dbReference type="SAM" id="MobiDB-lite"/>
    </source>
</evidence>
<dbReference type="AlphaFoldDB" id="A0A1C3KQH4"/>
<dbReference type="OrthoDB" id="392281at2759"/>
<dbReference type="VEuPathDB" id="PlasmoDB:POWCR01_070017500"/>
<dbReference type="EMBL" id="LT594511">
    <property type="protein sequence ID" value="SBT76348.1"/>
    <property type="molecule type" value="Genomic_DNA"/>
</dbReference>
<proteinExistence type="predicted"/>
<feature type="region of interest" description="Disordered" evidence="2">
    <location>
        <begin position="684"/>
        <end position="720"/>
    </location>
</feature>
<evidence type="ECO:0000256" key="1">
    <source>
        <dbReference type="SAM" id="Coils"/>
    </source>
</evidence>
<dbReference type="VEuPathDB" id="PlasmoDB:PocGH01_07022900"/>